<dbReference type="VEuPathDB" id="CryptoDB:Cvel_25866"/>
<dbReference type="EMBL" id="CDMZ01002183">
    <property type="protein sequence ID" value="CEM41177.1"/>
    <property type="molecule type" value="Genomic_DNA"/>
</dbReference>
<dbReference type="GO" id="GO:0004521">
    <property type="term" value="F:RNA endonuclease activity"/>
    <property type="evidence" value="ECO:0007669"/>
    <property type="project" value="InterPro"/>
</dbReference>
<feature type="region of interest" description="Disordered" evidence="1">
    <location>
        <begin position="242"/>
        <end position="267"/>
    </location>
</feature>
<dbReference type="AlphaFoldDB" id="A0A0G4HBN1"/>
<dbReference type="GO" id="GO:1990604">
    <property type="term" value="C:IRE1-TRAF2-ASK1 complex"/>
    <property type="evidence" value="ECO:0007669"/>
    <property type="project" value="TreeGrafter"/>
</dbReference>
<protein>
    <recommendedName>
        <fullName evidence="3">Protein kinase domain-containing protein</fullName>
    </recommendedName>
</protein>
<dbReference type="InterPro" id="IPR011009">
    <property type="entry name" value="Kinase-like_dom_sf"/>
</dbReference>
<feature type="compositionally biased region" description="Polar residues" evidence="1">
    <location>
        <begin position="343"/>
        <end position="354"/>
    </location>
</feature>
<feature type="compositionally biased region" description="Polar residues" evidence="1">
    <location>
        <begin position="526"/>
        <end position="536"/>
    </location>
</feature>
<dbReference type="Gene3D" id="1.10.510.10">
    <property type="entry name" value="Transferase(Phosphotransferase) domain 1"/>
    <property type="match status" value="1"/>
</dbReference>
<accession>A0A0G4HBN1</accession>
<gene>
    <name evidence="2" type="ORF">Cvel_25866</name>
</gene>
<organism evidence="2">
    <name type="scientific">Chromera velia CCMP2878</name>
    <dbReference type="NCBI Taxonomy" id="1169474"/>
    <lineage>
        <taxon>Eukaryota</taxon>
        <taxon>Sar</taxon>
        <taxon>Alveolata</taxon>
        <taxon>Colpodellida</taxon>
        <taxon>Chromeraceae</taxon>
        <taxon>Chromera</taxon>
    </lineage>
</organism>
<dbReference type="PANTHER" id="PTHR13954">
    <property type="entry name" value="IRE1-RELATED"/>
    <property type="match status" value="1"/>
</dbReference>
<dbReference type="InterPro" id="IPR045133">
    <property type="entry name" value="IRE1/2-like"/>
</dbReference>
<evidence type="ECO:0000313" key="2">
    <source>
        <dbReference type="EMBL" id="CEM41177.1"/>
    </source>
</evidence>
<sequence>MTSEDQLWMAPELQGLLRGDAGWRTGAASICRPRFPEKGRVLAVLDQLRACDVFSAGLILFYIATGGHHLFGDLGREDPERIGQRIRSGDPVNLYLLDSVKPLQGLVKSMTAKVGSQRPSPAACLLHPATWSAEYAAMVMYQIGDTINNVDLESNVECLCNVLEKIPKALHVKWYSDKKAKGHLTEELTSGKHHAFVMELFNEFVKTDFFQLPLPEDPLDEIYAVIAYFTETHDWIVTTDEQQTEGEEVDRGPAGAVREAAADTEGEGEEDFYIMARKPTELTSIPPPRSCLPYTPPYTPCRDASLPAPCRSAELMRDGEGQHGVSVQGSTGMPSCPDASLSLPPSRTSQQQETPAGLQFASVGDSLSSLPQVAAGGERPLSASAETDCTVRRAPTGKAKKPEGPVRDSLASTALPSAGDGVGLSQSSSGPLHAGLRESRQSVSASCGGAFESGSAVRGGGVPVKGRTEAGEGTQAGGRSGWGDGLTREVKGSAASGGGQGCIPVFPQLESPPAAEGVTGADGGRSVQTLTSSMSIRGQKETASAVVGGMSVGQGVREKGGGKEKGRHEKEYHQREGGKQAHCLPSPLDEKDMKKNPLSTSTATVPARGAPSVPSATATDSVPGSGLRPPSPSASAGRQKGSGGSSRSGVWKKKRQAM</sequence>
<name>A0A0G4HBN1_9ALVE</name>
<dbReference type="SUPFAM" id="SSF56112">
    <property type="entry name" value="Protein kinase-like (PK-like)"/>
    <property type="match status" value="1"/>
</dbReference>
<dbReference type="GO" id="GO:0036498">
    <property type="term" value="P:IRE1-mediated unfolded protein response"/>
    <property type="evidence" value="ECO:0007669"/>
    <property type="project" value="TreeGrafter"/>
</dbReference>
<feature type="region of interest" description="Disordered" evidence="1">
    <location>
        <begin position="319"/>
        <end position="357"/>
    </location>
</feature>
<feature type="compositionally biased region" description="Basic and acidic residues" evidence="1">
    <location>
        <begin position="556"/>
        <end position="579"/>
    </location>
</feature>
<dbReference type="GO" id="GO:0051082">
    <property type="term" value="F:unfolded protein binding"/>
    <property type="evidence" value="ECO:0007669"/>
    <property type="project" value="TreeGrafter"/>
</dbReference>
<evidence type="ECO:0008006" key="3">
    <source>
        <dbReference type="Google" id="ProtNLM"/>
    </source>
</evidence>
<dbReference type="PANTHER" id="PTHR13954:SF6">
    <property type="entry name" value="NON-SPECIFIC SERINE_THREONINE PROTEIN KINASE"/>
    <property type="match status" value="1"/>
</dbReference>
<dbReference type="GO" id="GO:0004674">
    <property type="term" value="F:protein serine/threonine kinase activity"/>
    <property type="evidence" value="ECO:0007669"/>
    <property type="project" value="InterPro"/>
</dbReference>
<feature type="region of interest" description="Disordered" evidence="1">
    <location>
        <begin position="371"/>
        <end position="658"/>
    </location>
</feature>
<reference evidence="2" key="1">
    <citation type="submission" date="2014-11" db="EMBL/GenBank/DDBJ databases">
        <authorList>
            <person name="Otto D Thomas"/>
            <person name="Naeem Raeece"/>
        </authorList>
    </citation>
    <scope>NUCLEOTIDE SEQUENCE</scope>
</reference>
<feature type="compositionally biased region" description="Gly residues" evidence="1">
    <location>
        <begin position="474"/>
        <end position="484"/>
    </location>
</feature>
<proteinExistence type="predicted"/>
<evidence type="ECO:0000256" key="1">
    <source>
        <dbReference type="SAM" id="MobiDB-lite"/>
    </source>
</evidence>